<keyword evidence="2" id="KW-1185">Reference proteome</keyword>
<protein>
    <submittedName>
        <fullName evidence="1">Uncharacterized protein</fullName>
    </submittedName>
</protein>
<dbReference type="AlphaFoldDB" id="A0AA88AGE3"/>
<reference evidence="1" key="1">
    <citation type="submission" date="2023-07" db="EMBL/GenBank/DDBJ databases">
        <title>draft genome sequence of fig (Ficus carica).</title>
        <authorList>
            <person name="Takahashi T."/>
            <person name="Nishimura K."/>
        </authorList>
    </citation>
    <scope>NUCLEOTIDE SEQUENCE</scope>
</reference>
<accession>A0AA88AGE3</accession>
<dbReference type="Proteomes" id="UP001187192">
    <property type="component" value="Unassembled WGS sequence"/>
</dbReference>
<sequence>MLGHSSLLDEKLTAIVERERERAISNLVCPPPPAKPHILFTDDDSVSLTTTKSTADFNFLSANHPWPVRALRPHLSHFLSFFLWEDSYSSL</sequence>
<organism evidence="1 2">
    <name type="scientific">Ficus carica</name>
    <name type="common">Common fig</name>
    <dbReference type="NCBI Taxonomy" id="3494"/>
    <lineage>
        <taxon>Eukaryota</taxon>
        <taxon>Viridiplantae</taxon>
        <taxon>Streptophyta</taxon>
        <taxon>Embryophyta</taxon>
        <taxon>Tracheophyta</taxon>
        <taxon>Spermatophyta</taxon>
        <taxon>Magnoliopsida</taxon>
        <taxon>eudicotyledons</taxon>
        <taxon>Gunneridae</taxon>
        <taxon>Pentapetalae</taxon>
        <taxon>rosids</taxon>
        <taxon>fabids</taxon>
        <taxon>Rosales</taxon>
        <taxon>Moraceae</taxon>
        <taxon>Ficeae</taxon>
        <taxon>Ficus</taxon>
    </lineage>
</organism>
<evidence type="ECO:0000313" key="1">
    <source>
        <dbReference type="EMBL" id="GMN55184.1"/>
    </source>
</evidence>
<comment type="caution">
    <text evidence="1">The sequence shown here is derived from an EMBL/GenBank/DDBJ whole genome shotgun (WGS) entry which is preliminary data.</text>
</comment>
<proteinExistence type="predicted"/>
<name>A0AA88AGE3_FICCA</name>
<dbReference type="EMBL" id="BTGU01000055">
    <property type="protein sequence ID" value="GMN55184.1"/>
    <property type="molecule type" value="Genomic_DNA"/>
</dbReference>
<gene>
    <name evidence="1" type="ORF">TIFTF001_024302</name>
</gene>
<evidence type="ECO:0000313" key="2">
    <source>
        <dbReference type="Proteomes" id="UP001187192"/>
    </source>
</evidence>